<organism evidence="2 3">
    <name type="scientific">Ascosphaera apis ARSEF 7405</name>
    <dbReference type="NCBI Taxonomy" id="392613"/>
    <lineage>
        <taxon>Eukaryota</taxon>
        <taxon>Fungi</taxon>
        <taxon>Dikarya</taxon>
        <taxon>Ascomycota</taxon>
        <taxon>Pezizomycotina</taxon>
        <taxon>Eurotiomycetes</taxon>
        <taxon>Eurotiomycetidae</taxon>
        <taxon>Onygenales</taxon>
        <taxon>Ascosphaeraceae</taxon>
        <taxon>Ascosphaera</taxon>
    </lineage>
</organism>
<evidence type="ECO:0000313" key="3">
    <source>
        <dbReference type="Proteomes" id="UP000242877"/>
    </source>
</evidence>
<keyword evidence="1" id="KW-0460">Magnesium</keyword>
<sequence length="269" mass="28717">MYATRVLTRRTALLTTTVGSTTATQPIVRTMTTTSASDELQAKFAELRKFTACDVSDALLKLNPRSHKHRAGYLADLKPRTSSSQAPVIGIASTFKFIPKSTPPEDVPKFPAENLIPKDTHWADCVKPDTVVVIEQPAGQFCASLGGIMATRMSVLGAKGVVVDGRVRDKEELEGSGLAIWSRATSTVGSGAESKPLAREVDVNISGVPVSAGDIIYLDPSEGAVVIQRSLLDDVLALMPKIVSADDKVKEAVQGGMSVFEAFKKFRGT</sequence>
<protein>
    <submittedName>
        <fullName evidence="2">DlpA domain protein</fullName>
    </submittedName>
</protein>
<feature type="binding site" evidence="1">
    <location>
        <position position="169"/>
    </location>
    <ligand>
        <name>Mg(2+)</name>
        <dbReference type="ChEBI" id="CHEBI:18420"/>
    </ligand>
</feature>
<gene>
    <name evidence="2" type="ORF">AAP_01284</name>
</gene>
<dbReference type="Pfam" id="PF03737">
    <property type="entry name" value="RraA-like"/>
    <property type="match status" value="1"/>
</dbReference>
<feature type="binding site" evidence="1">
    <location>
        <begin position="146"/>
        <end position="149"/>
    </location>
    <ligand>
        <name>substrate</name>
    </ligand>
</feature>
<dbReference type="GO" id="GO:0047443">
    <property type="term" value="F:4-hydroxy-4-methyl-2-oxoglutarate aldolase activity"/>
    <property type="evidence" value="ECO:0007669"/>
    <property type="project" value="TreeGrafter"/>
</dbReference>
<dbReference type="EMBL" id="AZGZ01000004">
    <property type="protein sequence ID" value="KZZ95608.1"/>
    <property type="molecule type" value="Genomic_DNA"/>
</dbReference>
<dbReference type="InterPro" id="IPR005493">
    <property type="entry name" value="RraA/RraA-like"/>
</dbReference>
<keyword evidence="3" id="KW-1185">Reference proteome</keyword>
<name>A0A168BQP1_9EURO</name>
<dbReference type="SUPFAM" id="SSF89562">
    <property type="entry name" value="RraA-like"/>
    <property type="match status" value="1"/>
</dbReference>
<evidence type="ECO:0000313" key="2">
    <source>
        <dbReference type="EMBL" id="KZZ95608.1"/>
    </source>
</evidence>
<comment type="caution">
    <text evidence="2">The sequence shown here is derived from an EMBL/GenBank/DDBJ whole genome shotgun (WGS) entry which is preliminary data.</text>
</comment>
<proteinExistence type="predicted"/>
<dbReference type="InterPro" id="IPR036704">
    <property type="entry name" value="RraA/RraA-like_sf"/>
</dbReference>
<dbReference type="Proteomes" id="UP000242877">
    <property type="component" value="Unassembled WGS sequence"/>
</dbReference>
<evidence type="ECO:0000256" key="1">
    <source>
        <dbReference type="PIRSR" id="PIRSR605493-1"/>
    </source>
</evidence>
<dbReference type="OrthoDB" id="1476984at2759"/>
<dbReference type="Gene3D" id="3.50.30.40">
    <property type="entry name" value="Ribonuclease E inhibitor RraA/RraA-like"/>
    <property type="match status" value="1"/>
</dbReference>
<accession>A0A168BQP1</accession>
<reference evidence="2 3" key="1">
    <citation type="journal article" date="2016" name="Genome Biol. Evol.">
        <title>Divergent and convergent evolution of fungal pathogenicity.</title>
        <authorList>
            <person name="Shang Y."/>
            <person name="Xiao G."/>
            <person name="Zheng P."/>
            <person name="Cen K."/>
            <person name="Zhan S."/>
            <person name="Wang C."/>
        </authorList>
    </citation>
    <scope>NUCLEOTIDE SEQUENCE [LARGE SCALE GENOMIC DNA]</scope>
    <source>
        <strain evidence="2 3">ARSEF 7405</strain>
    </source>
</reference>
<dbReference type="VEuPathDB" id="FungiDB:AAP_01284"/>
<comment type="cofactor">
    <cofactor evidence="1">
        <name>Mg(2+)</name>
        <dbReference type="ChEBI" id="CHEBI:18420"/>
    </cofactor>
</comment>
<dbReference type="AlphaFoldDB" id="A0A168BQP1"/>
<dbReference type="GO" id="GO:0008948">
    <property type="term" value="F:oxaloacetate decarboxylase activity"/>
    <property type="evidence" value="ECO:0007669"/>
    <property type="project" value="TreeGrafter"/>
</dbReference>
<dbReference type="PANTHER" id="PTHR33254">
    <property type="entry name" value="4-HYDROXY-4-METHYL-2-OXOGLUTARATE ALDOLASE 3-RELATED"/>
    <property type="match status" value="1"/>
</dbReference>
<keyword evidence="1" id="KW-0479">Metal-binding</keyword>
<feature type="binding site" evidence="1">
    <location>
        <position position="168"/>
    </location>
    <ligand>
        <name>substrate</name>
    </ligand>
</feature>
<dbReference type="GO" id="GO:0046872">
    <property type="term" value="F:metal ion binding"/>
    <property type="evidence" value="ECO:0007669"/>
    <property type="project" value="UniProtKB-KW"/>
</dbReference>
<dbReference type="PANTHER" id="PTHR33254:SF4">
    <property type="entry name" value="4-HYDROXY-4-METHYL-2-OXOGLUTARATE ALDOLASE 3-RELATED"/>
    <property type="match status" value="1"/>
</dbReference>
<dbReference type="CDD" id="cd16841">
    <property type="entry name" value="RraA_family"/>
    <property type="match status" value="1"/>
</dbReference>